<accession>A0A8S2XPQ2</accession>
<dbReference type="Gene3D" id="3.80.10.10">
    <property type="entry name" value="Ribonuclease Inhibitor"/>
    <property type="match status" value="1"/>
</dbReference>
<protein>
    <submittedName>
        <fullName evidence="1">Uncharacterized protein</fullName>
    </submittedName>
</protein>
<dbReference type="InterPro" id="IPR032675">
    <property type="entry name" value="LRR_dom_sf"/>
</dbReference>
<evidence type="ECO:0000313" key="2">
    <source>
        <dbReference type="EMBL" id="CAF4590504.1"/>
    </source>
</evidence>
<gene>
    <name evidence="1" type="ORF">SMN809_LOCUS35065</name>
    <name evidence="2" type="ORF">SMN809_LOCUS38659</name>
</gene>
<reference evidence="1" key="1">
    <citation type="submission" date="2021-02" db="EMBL/GenBank/DDBJ databases">
        <authorList>
            <person name="Nowell W R."/>
        </authorList>
    </citation>
    <scope>NUCLEOTIDE SEQUENCE</scope>
</reference>
<evidence type="ECO:0000313" key="3">
    <source>
        <dbReference type="Proteomes" id="UP000676336"/>
    </source>
</evidence>
<dbReference type="Proteomes" id="UP000676336">
    <property type="component" value="Unassembled WGS sequence"/>
</dbReference>
<proteinExistence type="predicted"/>
<comment type="caution">
    <text evidence="1">The sequence shown here is derived from an EMBL/GenBank/DDBJ whole genome shotgun (WGS) entry which is preliminary data.</text>
</comment>
<name>A0A8S2XPQ2_9BILA</name>
<dbReference type="EMBL" id="CAJOBI010082615">
    <property type="protein sequence ID" value="CAF4504462.1"/>
    <property type="molecule type" value="Genomic_DNA"/>
</dbReference>
<evidence type="ECO:0000313" key="1">
    <source>
        <dbReference type="EMBL" id="CAF4504462.1"/>
    </source>
</evidence>
<feature type="non-terminal residue" evidence="1">
    <location>
        <position position="1"/>
    </location>
</feature>
<dbReference type="EMBL" id="CAJOBI010101612">
    <property type="protein sequence ID" value="CAF4590504.1"/>
    <property type="molecule type" value="Genomic_DNA"/>
</dbReference>
<dbReference type="AlphaFoldDB" id="A0A8S2XPQ2"/>
<organism evidence="1 3">
    <name type="scientific">Rotaria magnacalcarata</name>
    <dbReference type="NCBI Taxonomy" id="392030"/>
    <lineage>
        <taxon>Eukaryota</taxon>
        <taxon>Metazoa</taxon>
        <taxon>Spiralia</taxon>
        <taxon>Gnathifera</taxon>
        <taxon>Rotifera</taxon>
        <taxon>Eurotatoria</taxon>
        <taxon>Bdelloidea</taxon>
        <taxon>Philodinida</taxon>
        <taxon>Philodinidae</taxon>
        <taxon>Rotaria</taxon>
    </lineage>
</organism>
<sequence>MIRALTRLTHLEHLRVNGLATINDDALDQILSVMGCRLKTLEMNGYITVGSLTDRSIEHI</sequence>